<accession>A0A6N8F7N7</accession>
<feature type="domain" description="FlgO" evidence="1">
    <location>
        <begin position="116"/>
        <end position="244"/>
    </location>
</feature>
<organism evidence="2 3">
    <name type="scientific">Psychrosphaera haliotis</name>
    <dbReference type="NCBI Taxonomy" id="555083"/>
    <lineage>
        <taxon>Bacteria</taxon>
        <taxon>Pseudomonadati</taxon>
        <taxon>Pseudomonadota</taxon>
        <taxon>Gammaproteobacteria</taxon>
        <taxon>Alteromonadales</taxon>
        <taxon>Pseudoalteromonadaceae</taxon>
        <taxon>Psychrosphaera</taxon>
    </lineage>
</organism>
<gene>
    <name evidence="2" type="ORF">GNP35_07860</name>
</gene>
<reference evidence="2 3" key="1">
    <citation type="submission" date="2019-11" db="EMBL/GenBank/DDBJ databases">
        <title>P. haliotis isolates from Z. marina roots.</title>
        <authorList>
            <person name="Cohen M."/>
            <person name="Jospin G."/>
            <person name="Eisen J.A."/>
            <person name="Coil D.A."/>
        </authorList>
    </citation>
    <scope>NUCLEOTIDE SEQUENCE [LARGE SCALE GENOMIC DNA]</scope>
    <source>
        <strain evidence="2 3">UCD-MCMsp1aY</strain>
    </source>
</reference>
<sequence>MKKLIPLIIATNITACSSISEWSVEESYNDDIKVEQAANEDSTDDQTANALVSESEETSLAPKPRLDNENVMTANDASLKFQNDYRSHLLGKMNEMGKQQPNRGGRDKNINFYVRGLMQDLVSNMKYVNSSTPIAVTSFVMLDSDFQYSDILGKQISESFIHEVHKFGIPVIDFKTTDFVRVTPDGDFIFSKDYLELEGDLPIKYAVAGTLTKQLTGYLINARVVGIDSKAVVASAQGFLPNNVVNQLTSSGFNDGIPVVSSERNVD</sequence>
<dbReference type="InterPro" id="IPR041215">
    <property type="entry name" value="FlgO_dom"/>
</dbReference>
<protein>
    <recommendedName>
        <fullName evidence="1">FlgO domain-containing protein</fullName>
    </recommendedName>
</protein>
<dbReference type="RefSeq" id="WP_155695585.1">
    <property type="nucleotide sequence ID" value="NZ_WOCD01000003.1"/>
</dbReference>
<dbReference type="EMBL" id="WOCD01000003">
    <property type="protein sequence ID" value="MUH72403.1"/>
    <property type="molecule type" value="Genomic_DNA"/>
</dbReference>
<proteinExistence type="predicted"/>
<dbReference type="OrthoDB" id="6116374at2"/>
<evidence type="ECO:0000313" key="2">
    <source>
        <dbReference type="EMBL" id="MUH72403.1"/>
    </source>
</evidence>
<dbReference type="Pfam" id="PF17680">
    <property type="entry name" value="FlgO"/>
    <property type="match status" value="1"/>
</dbReference>
<keyword evidence="3" id="KW-1185">Reference proteome</keyword>
<name>A0A6N8F7N7_9GAMM</name>
<evidence type="ECO:0000259" key="1">
    <source>
        <dbReference type="Pfam" id="PF17680"/>
    </source>
</evidence>
<dbReference type="AlphaFoldDB" id="A0A6N8F7N7"/>
<comment type="caution">
    <text evidence="2">The sequence shown here is derived from an EMBL/GenBank/DDBJ whole genome shotgun (WGS) entry which is preliminary data.</text>
</comment>
<evidence type="ECO:0000313" key="3">
    <source>
        <dbReference type="Proteomes" id="UP000439994"/>
    </source>
</evidence>
<dbReference type="Proteomes" id="UP000439994">
    <property type="component" value="Unassembled WGS sequence"/>
</dbReference>